<proteinExistence type="predicted"/>
<dbReference type="RefSeq" id="WP_255923848.1">
    <property type="nucleotide sequence ID" value="NZ_JANFNG010000041.1"/>
</dbReference>
<gene>
    <name evidence="1" type="ORF">NGB36_30400</name>
</gene>
<sequence length="83" mass="9361">MQQAWDKGCGVAYRKYFPGRYRDAVVVEYHGFSHTVDEKAIEAAWQSWLGRVAARTRGRGVTRNSPCIGHRGAGKPEFRHVIG</sequence>
<protein>
    <submittedName>
        <fullName evidence="1">Uncharacterized protein</fullName>
    </submittedName>
</protein>
<dbReference type="EMBL" id="JANFNG010000041">
    <property type="protein sequence ID" value="MCQ4084768.1"/>
    <property type="molecule type" value="Genomic_DNA"/>
</dbReference>
<name>A0ABT1Q4A8_9ACTN</name>
<keyword evidence="2" id="KW-1185">Reference proteome</keyword>
<accession>A0ABT1Q4A8</accession>
<comment type="caution">
    <text evidence="1">The sequence shown here is derived from an EMBL/GenBank/DDBJ whole genome shotgun (WGS) entry which is preliminary data.</text>
</comment>
<evidence type="ECO:0000313" key="1">
    <source>
        <dbReference type="EMBL" id="MCQ4084768.1"/>
    </source>
</evidence>
<evidence type="ECO:0000313" key="2">
    <source>
        <dbReference type="Proteomes" id="UP001057702"/>
    </source>
</evidence>
<organism evidence="1 2">
    <name type="scientific">Streptomyces humicola</name>
    <dbReference type="NCBI Taxonomy" id="2953240"/>
    <lineage>
        <taxon>Bacteria</taxon>
        <taxon>Bacillati</taxon>
        <taxon>Actinomycetota</taxon>
        <taxon>Actinomycetes</taxon>
        <taxon>Kitasatosporales</taxon>
        <taxon>Streptomycetaceae</taxon>
        <taxon>Streptomyces</taxon>
    </lineage>
</organism>
<dbReference type="Proteomes" id="UP001057702">
    <property type="component" value="Unassembled WGS sequence"/>
</dbReference>
<reference evidence="1" key="1">
    <citation type="submission" date="2022-06" db="EMBL/GenBank/DDBJ databases">
        <title>Draft genome sequence of Streptomyces sp. RB6PN25 isolated from peat swamp forest in Thailand.</title>
        <authorList>
            <person name="Duangmal K."/>
            <person name="Klaysubun C."/>
        </authorList>
    </citation>
    <scope>NUCLEOTIDE SEQUENCE</scope>
    <source>
        <strain evidence="1">RB6PN25</strain>
    </source>
</reference>